<keyword evidence="5" id="KW-1185">Reference proteome</keyword>
<evidence type="ECO:0000313" key="4">
    <source>
        <dbReference type="Proteomes" id="UP000180252"/>
    </source>
</evidence>
<dbReference type="GO" id="GO:0003676">
    <property type="term" value="F:nucleic acid binding"/>
    <property type="evidence" value="ECO:0007669"/>
    <property type="project" value="InterPro"/>
</dbReference>
<evidence type="ECO:0000313" key="5">
    <source>
        <dbReference type="Proteomes" id="UP000198319"/>
    </source>
</evidence>
<feature type="domain" description="HNH" evidence="1">
    <location>
        <begin position="104"/>
        <end position="146"/>
    </location>
</feature>
<dbReference type="Proteomes" id="UP000180252">
    <property type="component" value="Unassembled WGS sequence"/>
</dbReference>
<dbReference type="EMBL" id="MUHG01000036">
    <property type="protein sequence ID" value="OXB14643.1"/>
    <property type="molecule type" value="Genomic_DNA"/>
</dbReference>
<evidence type="ECO:0000313" key="2">
    <source>
        <dbReference type="EMBL" id="OHT44906.1"/>
    </source>
</evidence>
<organism evidence="2 4">
    <name type="scientific">Flavobacterium tructae</name>
    <dbReference type="NCBI Taxonomy" id="1114873"/>
    <lineage>
        <taxon>Bacteria</taxon>
        <taxon>Pseudomonadati</taxon>
        <taxon>Bacteroidota</taxon>
        <taxon>Flavobacteriia</taxon>
        <taxon>Flavobacteriales</taxon>
        <taxon>Flavobacteriaceae</taxon>
        <taxon>Flavobacterium</taxon>
    </lineage>
</organism>
<reference evidence="2" key="2">
    <citation type="submission" date="2016-09" db="EMBL/GenBank/DDBJ databases">
        <authorList>
            <person name="Capua I."/>
            <person name="De Benedictis P."/>
            <person name="Joannis T."/>
            <person name="Lombin L.H."/>
            <person name="Cattoli G."/>
        </authorList>
    </citation>
    <scope>NUCLEOTIDE SEQUENCE [LARGE SCALE GENOMIC DNA]</scope>
    <source>
        <strain evidence="2">MSU</strain>
    </source>
</reference>
<protein>
    <recommendedName>
        <fullName evidence="1">HNH domain-containing protein</fullName>
    </recommendedName>
</protein>
<dbReference type="InterPro" id="IPR002711">
    <property type="entry name" value="HNH"/>
</dbReference>
<dbReference type="Gene3D" id="1.10.30.50">
    <property type="match status" value="1"/>
</dbReference>
<dbReference type="Pfam" id="PF01844">
    <property type="entry name" value="HNH"/>
    <property type="match status" value="1"/>
</dbReference>
<evidence type="ECO:0000313" key="3">
    <source>
        <dbReference type="EMBL" id="OXB14643.1"/>
    </source>
</evidence>
<dbReference type="Proteomes" id="UP000198319">
    <property type="component" value="Unassembled WGS sequence"/>
</dbReference>
<dbReference type="RefSeq" id="WP_070907254.1">
    <property type="nucleotide sequence ID" value="NZ_MIKE01000023.1"/>
</dbReference>
<sequence length="282" mass="33285">MKNLKPHKECSNTFLDDVLKAKNNSKKDPDYKKRVEILKPDVKNKYSTFETENIANNLASLTAHGYAGQNKIDLLKLYKYDNSVIQKLNEEVTTLEGNRLINTCQNCTINEINSLDHIVPKDEFPEFSVNPRNLFPSCSKCNGHKSTVWREKNKSVFLNLYLDNLPEEQYLFCNPTFDGDKITLKFTVENRFAIEQNLFDLIYNHYTRLHLPKRFRKNSSDTIYELNKEINKYANKISKDELIKTIKEDVMEEKIYYGFNYWKSIIKETLINNQDYLNLMFK</sequence>
<dbReference type="OrthoDB" id="9816185at2"/>
<dbReference type="AlphaFoldDB" id="A0A1S1J6Y1"/>
<gene>
    <name evidence="3" type="ORF">B0A71_21525</name>
    <name evidence="2" type="ORF">BHE19_09315</name>
</gene>
<comment type="caution">
    <text evidence="2">The sequence shown here is derived from an EMBL/GenBank/DDBJ whole genome shotgun (WGS) entry which is preliminary data.</text>
</comment>
<dbReference type="EMBL" id="MIKE01000023">
    <property type="protein sequence ID" value="OHT44906.1"/>
    <property type="molecule type" value="Genomic_DNA"/>
</dbReference>
<dbReference type="GO" id="GO:0004519">
    <property type="term" value="F:endonuclease activity"/>
    <property type="evidence" value="ECO:0007669"/>
    <property type="project" value="InterPro"/>
</dbReference>
<dbReference type="GO" id="GO:0008270">
    <property type="term" value="F:zinc ion binding"/>
    <property type="evidence" value="ECO:0007669"/>
    <property type="project" value="InterPro"/>
</dbReference>
<dbReference type="STRING" id="1278819.BHE19_09315"/>
<reference evidence="3 5" key="3">
    <citation type="submission" date="2016-11" db="EMBL/GenBank/DDBJ databases">
        <title>Whole genomes of Flavobacteriaceae.</title>
        <authorList>
            <person name="Stine C."/>
            <person name="Li C."/>
            <person name="Tadesse D."/>
        </authorList>
    </citation>
    <scope>NUCLEOTIDE SEQUENCE [LARGE SCALE GENOMIC DNA]</scope>
    <source>
        <strain evidence="3 5">ATCC BAA-2541</strain>
    </source>
</reference>
<name>A0A1S1J6Y1_9FLAO</name>
<accession>A0A1S1J6Y1</accession>
<proteinExistence type="predicted"/>
<reference evidence="4" key="1">
    <citation type="submission" date="2016-09" db="EMBL/GenBank/DDBJ databases">
        <authorList>
            <person name="Chen S."/>
            <person name="Walker E."/>
        </authorList>
    </citation>
    <scope>NUCLEOTIDE SEQUENCE [LARGE SCALE GENOMIC DNA]</scope>
    <source>
        <strain evidence="4">MSU</strain>
    </source>
</reference>
<evidence type="ECO:0000259" key="1">
    <source>
        <dbReference type="Pfam" id="PF01844"/>
    </source>
</evidence>